<evidence type="ECO:0000259" key="1">
    <source>
        <dbReference type="Pfam" id="PF01738"/>
    </source>
</evidence>
<name>A0ABQ3VI56_9CHLR</name>
<dbReference type="InterPro" id="IPR029058">
    <property type="entry name" value="AB_hydrolase_fold"/>
</dbReference>
<comment type="caution">
    <text evidence="2">The sequence shown here is derived from an EMBL/GenBank/DDBJ whole genome shotgun (WGS) entry which is preliminary data.</text>
</comment>
<feature type="domain" description="Dienelactone hydrolase" evidence="1">
    <location>
        <begin position="3"/>
        <end position="107"/>
    </location>
</feature>
<reference evidence="2 3" key="1">
    <citation type="journal article" date="2021" name="Int. J. Syst. Evol. Microbiol.">
        <title>Reticulibacter mediterranei gen. nov., sp. nov., within the new family Reticulibacteraceae fam. nov., and Ktedonospora formicarum gen. nov., sp. nov., Ktedonobacter robiniae sp. nov., Dictyobacter formicarum sp. nov. and Dictyobacter arantiisoli sp. nov., belonging to the class Ktedonobacteria.</title>
        <authorList>
            <person name="Yabe S."/>
            <person name="Zheng Y."/>
            <person name="Wang C.M."/>
            <person name="Sakai Y."/>
            <person name="Abe K."/>
            <person name="Yokota A."/>
            <person name="Donadio S."/>
            <person name="Cavaletti L."/>
            <person name="Monciardini P."/>
        </authorList>
    </citation>
    <scope>NUCLEOTIDE SEQUENCE [LARGE SCALE GENOMIC DNA]</scope>
    <source>
        <strain evidence="2 3">SOSP1-9</strain>
    </source>
</reference>
<dbReference type="EMBL" id="BNJJ01000008">
    <property type="protein sequence ID" value="GHO85374.1"/>
    <property type="molecule type" value="Genomic_DNA"/>
</dbReference>
<dbReference type="InterPro" id="IPR002925">
    <property type="entry name" value="Dienelactn_hydro"/>
</dbReference>
<evidence type="ECO:0000313" key="2">
    <source>
        <dbReference type="EMBL" id="GHO85374.1"/>
    </source>
</evidence>
<dbReference type="Pfam" id="PF01738">
    <property type="entry name" value="DLH"/>
    <property type="match status" value="1"/>
</dbReference>
<organism evidence="2 3">
    <name type="scientific">Dictyobacter formicarum</name>
    <dbReference type="NCBI Taxonomy" id="2778368"/>
    <lineage>
        <taxon>Bacteria</taxon>
        <taxon>Bacillati</taxon>
        <taxon>Chloroflexota</taxon>
        <taxon>Ktedonobacteria</taxon>
        <taxon>Ktedonobacterales</taxon>
        <taxon>Dictyobacteraceae</taxon>
        <taxon>Dictyobacter</taxon>
    </lineage>
</organism>
<dbReference type="Proteomes" id="UP000635565">
    <property type="component" value="Unassembled WGS sequence"/>
</dbReference>
<sequence length="108" mass="12071">MYGGSFAIAWACSDSRLKAIAPFYAMNPRPLEAVARSCPVVGSYPGEDFTAKPAQRLDTTLTQHQVEHDIKIYPGTKHSFFNDQGKTYDAAASQDAWQRVLAYFQEHI</sequence>
<gene>
    <name evidence="2" type="ORF">KSZ_33800</name>
</gene>
<dbReference type="Gene3D" id="3.40.50.1820">
    <property type="entry name" value="alpha/beta hydrolase"/>
    <property type="match status" value="1"/>
</dbReference>
<dbReference type="PANTHER" id="PTHR46623:SF6">
    <property type="entry name" value="ALPHA_BETA-HYDROLASES SUPERFAMILY PROTEIN"/>
    <property type="match status" value="1"/>
</dbReference>
<proteinExistence type="predicted"/>
<dbReference type="SUPFAM" id="SSF53474">
    <property type="entry name" value="alpha/beta-Hydrolases"/>
    <property type="match status" value="1"/>
</dbReference>
<dbReference type="InterPro" id="IPR051049">
    <property type="entry name" value="Dienelactone_hydrolase-like"/>
</dbReference>
<protein>
    <recommendedName>
        <fullName evidence="1">Dienelactone hydrolase domain-containing protein</fullName>
    </recommendedName>
</protein>
<evidence type="ECO:0000313" key="3">
    <source>
        <dbReference type="Proteomes" id="UP000635565"/>
    </source>
</evidence>
<dbReference type="PANTHER" id="PTHR46623">
    <property type="entry name" value="CARBOXYMETHYLENEBUTENOLIDASE-RELATED"/>
    <property type="match status" value="1"/>
</dbReference>
<keyword evidence="3" id="KW-1185">Reference proteome</keyword>
<accession>A0ABQ3VI56</accession>